<accession>A0A0F7UH28</accession>
<dbReference type="AlphaFoldDB" id="A0A0F7UH28"/>
<dbReference type="InterPro" id="IPR015655">
    <property type="entry name" value="PP2C"/>
</dbReference>
<dbReference type="PROSITE" id="PS51746">
    <property type="entry name" value="PPM_2"/>
    <property type="match status" value="1"/>
</dbReference>
<reference evidence="3" key="1">
    <citation type="journal article" date="2015" name="PLoS ONE">
        <title>Comprehensive Evaluation of Toxoplasma gondii VEG and Neospora caninum LIV Genomes with Tachyzoite Stage Transcriptome and Proteome Defines Novel Transcript Features.</title>
        <authorList>
            <person name="Ramaprasad A."/>
            <person name="Mourier T."/>
            <person name="Naeem R."/>
            <person name="Malas T.B."/>
            <person name="Moussa E."/>
            <person name="Panigrahi A."/>
            <person name="Vermont S.J."/>
            <person name="Otto T.D."/>
            <person name="Wastling J."/>
            <person name="Pain A."/>
        </authorList>
    </citation>
    <scope>NUCLEOTIDE SEQUENCE</scope>
    <source>
        <strain evidence="3">Liverpool</strain>
    </source>
</reference>
<feature type="compositionally biased region" description="Acidic residues" evidence="1">
    <location>
        <begin position="716"/>
        <end position="725"/>
    </location>
</feature>
<proteinExistence type="predicted"/>
<feature type="compositionally biased region" description="Acidic residues" evidence="1">
    <location>
        <begin position="674"/>
        <end position="688"/>
    </location>
</feature>
<dbReference type="Gene3D" id="3.60.40.10">
    <property type="entry name" value="PPM-type phosphatase domain"/>
    <property type="match status" value="1"/>
</dbReference>
<dbReference type="PANTHER" id="PTHR13832:SF827">
    <property type="entry name" value="PROTEIN PHOSPHATASE 1L"/>
    <property type="match status" value="1"/>
</dbReference>
<dbReference type="GO" id="GO:0004722">
    <property type="term" value="F:protein serine/threonine phosphatase activity"/>
    <property type="evidence" value="ECO:0007669"/>
    <property type="project" value="InterPro"/>
</dbReference>
<sequence>MARRPGLLSFDPEEEDFSSVPPAAKHRFTPTTGATSAPSVSPFSPSSPVSSRSCGRFPSRTREGSRDARDGREKGRSRNAASSRAERERRTDEKPSARKAERERERSPSEARSDSSAYSNRRRERKEARRHAARERDWRDEEQAASWRERERDRGEKERDREARKRGLERREDGRAERRQPSSPRSEGNAQTVSGFKKMGELTQAKFLVETQQEHEERRAQHRSALTSEKVLEQLLSRARASRAERLGATASFSPLEESPFPSFSGSAGASAGAQPGARLASSSRSPSPCGSLSPQDDDSPLSPAFPTFTLETDDAFTSAVWGRSEERAGKKAVSSVDRGFALSFGASATVGRRQAMEDTMQTVPCFLDGSSAYFAMFDGHNGSDLAHFARLQMHPMLAQTLAAFSSDVSALPKASLQRALVDVFHQMDRAYERRSPSAGDGSTALVLLVRWAEDRSGLNRRRRQRDVPSEAGGEAGARRNRVELFLAHAGDTRAVLGRVVAPRWGEEGKEEAARARRTKVKADRLTQDHKPNREDERMRIERHGGTVVDLGCPRVMVGSINMALAVSRCLGDFALKRFSEHIILATPDVSSRELVPAQDAFVVIASDGLWDVLTDEEAAKLVQRRIDSYFSRREKSGEGGDLGKKSEKDRGRATGAASGTNAKAEKHGRDGWYDEGEEERQSEDEGTWWERGRKRKGVDSEQTQRDQKTGIAGETEQDVEAEDAGAFEDYVPKAVLETAANDLIRLALARMSQDNISVLIVHFAWRRRPKTI</sequence>
<feature type="domain" description="PPM-type phosphatase" evidence="2">
    <location>
        <begin position="344"/>
        <end position="764"/>
    </location>
</feature>
<dbReference type="InterPro" id="IPR036457">
    <property type="entry name" value="PPM-type-like_dom_sf"/>
</dbReference>
<feature type="compositionally biased region" description="Basic residues" evidence="1">
    <location>
        <begin position="120"/>
        <end position="133"/>
    </location>
</feature>
<dbReference type="Pfam" id="PF00481">
    <property type="entry name" value="PP2C"/>
    <property type="match status" value="1"/>
</dbReference>
<evidence type="ECO:0000259" key="2">
    <source>
        <dbReference type="PROSITE" id="PS51746"/>
    </source>
</evidence>
<evidence type="ECO:0000256" key="1">
    <source>
        <dbReference type="SAM" id="MobiDB-lite"/>
    </source>
</evidence>
<feature type="compositionally biased region" description="Low complexity" evidence="1">
    <location>
        <begin position="250"/>
        <end position="295"/>
    </location>
</feature>
<dbReference type="SMART" id="SM00332">
    <property type="entry name" value="PP2Cc"/>
    <property type="match status" value="1"/>
</dbReference>
<feature type="compositionally biased region" description="Basic and acidic residues" evidence="1">
    <location>
        <begin position="634"/>
        <end position="653"/>
    </location>
</feature>
<feature type="region of interest" description="Disordered" evidence="1">
    <location>
        <begin position="250"/>
        <end position="308"/>
    </location>
</feature>
<feature type="compositionally biased region" description="Basic and acidic residues" evidence="1">
    <location>
        <begin position="84"/>
        <end position="113"/>
    </location>
</feature>
<evidence type="ECO:0000313" key="3">
    <source>
        <dbReference type="EMBL" id="CEL69339.1"/>
    </source>
</evidence>
<feature type="region of interest" description="Disordered" evidence="1">
    <location>
        <begin position="634"/>
        <end position="725"/>
    </location>
</feature>
<dbReference type="SUPFAM" id="SSF81606">
    <property type="entry name" value="PP2C-like"/>
    <property type="match status" value="1"/>
</dbReference>
<feature type="compositionally biased region" description="Basic and acidic residues" evidence="1">
    <location>
        <begin position="698"/>
        <end position="709"/>
    </location>
</feature>
<feature type="compositionally biased region" description="Basic and acidic residues" evidence="1">
    <location>
        <begin position="60"/>
        <end position="76"/>
    </location>
</feature>
<gene>
    <name evidence="3" type="ORF">BN1204_050510</name>
</gene>
<feature type="compositionally biased region" description="Basic and acidic residues" evidence="1">
    <location>
        <begin position="134"/>
        <end position="180"/>
    </location>
</feature>
<dbReference type="InterPro" id="IPR001932">
    <property type="entry name" value="PPM-type_phosphatase-like_dom"/>
</dbReference>
<organism evidence="3">
    <name type="scientific">Neospora caninum (strain Liverpool)</name>
    <dbReference type="NCBI Taxonomy" id="572307"/>
    <lineage>
        <taxon>Eukaryota</taxon>
        <taxon>Sar</taxon>
        <taxon>Alveolata</taxon>
        <taxon>Apicomplexa</taxon>
        <taxon>Conoidasida</taxon>
        <taxon>Coccidia</taxon>
        <taxon>Eucoccidiorida</taxon>
        <taxon>Eimeriorina</taxon>
        <taxon>Sarcocystidae</taxon>
        <taxon>Neospora</taxon>
    </lineage>
</organism>
<feature type="compositionally biased region" description="Low complexity" evidence="1">
    <location>
        <begin position="36"/>
        <end position="53"/>
    </location>
</feature>
<feature type="compositionally biased region" description="Polar residues" evidence="1">
    <location>
        <begin position="181"/>
        <end position="194"/>
    </location>
</feature>
<dbReference type="CDD" id="cd00143">
    <property type="entry name" value="PP2Cc"/>
    <property type="match status" value="1"/>
</dbReference>
<dbReference type="PANTHER" id="PTHR13832">
    <property type="entry name" value="PROTEIN PHOSPHATASE 2C"/>
    <property type="match status" value="1"/>
</dbReference>
<protein>
    <submittedName>
        <fullName evidence="3">MGC81273 protein, related</fullName>
    </submittedName>
</protein>
<name>A0A0F7UH28_NEOCL</name>
<feature type="region of interest" description="Disordered" evidence="1">
    <location>
        <begin position="1"/>
        <end position="229"/>
    </location>
</feature>
<dbReference type="EMBL" id="LN714485">
    <property type="protein sequence ID" value="CEL69339.1"/>
    <property type="molecule type" value="Genomic_DNA"/>
</dbReference>
<feature type="compositionally biased region" description="Basic and acidic residues" evidence="1">
    <location>
        <begin position="664"/>
        <end position="673"/>
    </location>
</feature>